<organism evidence="1 2">
    <name type="scientific">Endocarpon pusillum</name>
    <dbReference type="NCBI Taxonomy" id="364733"/>
    <lineage>
        <taxon>Eukaryota</taxon>
        <taxon>Fungi</taxon>
        <taxon>Dikarya</taxon>
        <taxon>Ascomycota</taxon>
        <taxon>Pezizomycotina</taxon>
        <taxon>Eurotiomycetes</taxon>
        <taxon>Chaetothyriomycetidae</taxon>
        <taxon>Verrucariales</taxon>
        <taxon>Verrucariaceae</taxon>
        <taxon>Endocarpon</taxon>
    </lineage>
</organism>
<sequence>MATELGRLCKACQDLRFDHGTLKRCAAANCVDGVISGEHTSRVSLQPDLGALEYAAKKGCHLCSLISSGLQQHKEKSGHAAHSDESKSPGEISLVYFLSIEMGRENIIAHHDERWVTLHLTEKPSTSCGDHGFASKRGLDIGPPLFMVVPRRDSLYIKSYDRSHGHSEHPLDLELSGLTYNAGQLLGVSRENSGYFLVSPVAKGDETLRTGRQNIGWIKADACLKLTRTPHPLCPCGTGLWEPPLLAKGETAYLETDPLSPTLVGRIKSWIETCDSVHPFCRQPIQNKSVLPYRVVDVGPEDGSRDAFLSVGNNRSGEYATLSYRWGTTPTLTSTTKDVRDRQCKI</sequence>
<protein>
    <submittedName>
        <fullName evidence="1">Uncharacterized protein</fullName>
    </submittedName>
</protein>
<dbReference type="OrthoDB" id="5362512at2759"/>
<dbReference type="AlphaFoldDB" id="A0A8H7E0H9"/>
<evidence type="ECO:0000313" key="2">
    <source>
        <dbReference type="Proteomes" id="UP000606974"/>
    </source>
</evidence>
<gene>
    <name evidence="1" type="ORF">GJ744_012245</name>
</gene>
<dbReference type="EMBL" id="JAACFV010000094">
    <property type="protein sequence ID" value="KAF7506094.1"/>
    <property type="molecule type" value="Genomic_DNA"/>
</dbReference>
<keyword evidence="2" id="KW-1185">Reference proteome</keyword>
<evidence type="ECO:0000313" key="1">
    <source>
        <dbReference type="EMBL" id="KAF7506094.1"/>
    </source>
</evidence>
<comment type="caution">
    <text evidence="1">The sequence shown here is derived from an EMBL/GenBank/DDBJ whole genome shotgun (WGS) entry which is preliminary data.</text>
</comment>
<accession>A0A8H7E0H9</accession>
<dbReference type="Proteomes" id="UP000606974">
    <property type="component" value="Unassembled WGS sequence"/>
</dbReference>
<reference evidence="1" key="1">
    <citation type="submission" date="2020-02" db="EMBL/GenBank/DDBJ databases">
        <authorList>
            <person name="Palmer J.M."/>
        </authorList>
    </citation>
    <scope>NUCLEOTIDE SEQUENCE</scope>
    <source>
        <strain evidence="1">EPUS1.4</strain>
        <tissue evidence="1">Thallus</tissue>
    </source>
</reference>
<proteinExistence type="predicted"/>
<name>A0A8H7E0H9_9EURO</name>